<gene>
    <name evidence="2" type="ORF">MM171A01080_0014</name>
    <name evidence="1" type="ORF">MM171B01379_0009</name>
</gene>
<reference evidence="2" key="1">
    <citation type="submission" date="2020-03" db="EMBL/GenBank/DDBJ databases">
        <title>The deep terrestrial virosphere.</title>
        <authorList>
            <person name="Holmfeldt K."/>
            <person name="Nilsson E."/>
            <person name="Simone D."/>
            <person name="Lopez-Fernandez M."/>
            <person name="Wu X."/>
            <person name="de Brujin I."/>
            <person name="Lundin D."/>
            <person name="Andersson A."/>
            <person name="Bertilsson S."/>
            <person name="Dopson M."/>
        </authorList>
    </citation>
    <scope>NUCLEOTIDE SEQUENCE</scope>
    <source>
        <strain evidence="2">MM171A01080</strain>
        <strain evidence="1">MM171B01379</strain>
    </source>
</reference>
<dbReference type="EMBL" id="MT143772">
    <property type="protein sequence ID" value="QJB02289.1"/>
    <property type="molecule type" value="Genomic_DNA"/>
</dbReference>
<protein>
    <submittedName>
        <fullName evidence="2">Uncharacterized protein</fullName>
    </submittedName>
</protein>
<name>A0A6M3Y5S2_9ZZZZ</name>
<evidence type="ECO:0000313" key="1">
    <source>
        <dbReference type="EMBL" id="QJB02289.1"/>
    </source>
</evidence>
<dbReference type="EMBL" id="MT145201">
    <property type="protein sequence ID" value="QJI05452.1"/>
    <property type="molecule type" value="Genomic_DNA"/>
</dbReference>
<sequence>MNHEGIENTIDGMDINDILTLRKIATKQIKKLRKSKTKKIQTFIPATKHNELIRAQKWAFDKGLIEKDTLYGFSKFAILNTVDMIIKQIIIEEKNNEMFGNKTDIQNEPNSPQVYKYHDNVEPHTGSAESGI</sequence>
<accession>A0A6M3Y5S2</accession>
<evidence type="ECO:0000313" key="2">
    <source>
        <dbReference type="EMBL" id="QJI05452.1"/>
    </source>
</evidence>
<dbReference type="AlphaFoldDB" id="A0A6M3Y5S2"/>
<organism evidence="2">
    <name type="scientific">viral metagenome</name>
    <dbReference type="NCBI Taxonomy" id="1070528"/>
    <lineage>
        <taxon>unclassified sequences</taxon>
        <taxon>metagenomes</taxon>
        <taxon>organismal metagenomes</taxon>
    </lineage>
</organism>
<proteinExistence type="predicted"/>